<protein>
    <submittedName>
        <fullName evidence="2">Uncharacterized protein</fullName>
    </submittedName>
</protein>
<dbReference type="EMBL" id="CP107020">
    <property type="protein sequence ID" value="UYG18055.1"/>
    <property type="molecule type" value="Genomic_DNA"/>
</dbReference>
<evidence type="ECO:0000313" key="3">
    <source>
        <dbReference type="Proteomes" id="UP001164305"/>
    </source>
</evidence>
<evidence type="ECO:0000256" key="1">
    <source>
        <dbReference type="SAM" id="MobiDB-lite"/>
    </source>
</evidence>
<organism evidence="2 3">
    <name type="scientific">Brachybacterium huguangmaarense</name>
    <dbReference type="NCBI Taxonomy" id="1652028"/>
    <lineage>
        <taxon>Bacteria</taxon>
        <taxon>Bacillati</taxon>
        <taxon>Actinomycetota</taxon>
        <taxon>Actinomycetes</taxon>
        <taxon>Micrococcales</taxon>
        <taxon>Dermabacteraceae</taxon>
        <taxon>Brachybacterium</taxon>
    </lineage>
</organism>
<keyword evidence="3" id="KW-1185">Reference proteome</keyword>
<dbReference type="Proteomes" id="UP001164305">
    <property type="component" value="Chromosome"/>
</dbReference>
<reference evidence="2" key="1">
    <citation type="submission" date="2022-10" db="EMBL/GenBank/DDBJ databases">
        <title>Whole-Genome Sequencing of Brachybacterium huguangmaarense BRM-3, Isolated from Betula schmidtii.</title>
        <authorList>
            <person name="Haam D."/>
        </authorList>
    </citation>
    <scope>NUCLEOTIDE SEQUENCE</scope>
    <source>
        <strain evidence="2">BRM-3</strain>
    </source>
</reference>
<evidence type="ECO:0000313" key="2">
    <source>
        <dbReference type="EMBL" id="UYG18055.1"/>
    </source>
</evidence>
<feature type="region of interest" description="Disordered" evidence="1">
    <location>
        <begin position="135"/>
        <end position="194"/>
    </location>
</feature>
<feature type="compositionally biased region" description="Pro residues" evidence="1">
    <location>
        <begin position="151"/>
        <end position="162"/>
    </location>
</feature>
<accession>A0ABY6G4B6</accession>
<proteinExistence type="predicted"/>
<sequence>MDDALRLEIYDELFHLAAEEFSLRCEIQRDAHGMRTVVLSTSSAHDGDVATVEFGDGLFRVDARGFFTADADVWDDDPRDPASDSAEEIRRMVEIAATMLEGTWREELRRRTWRFWRWKRVALVTLSDGSVVGLTGPPVQRAPSAATVTLAPPPDPHQPPPRRMVTHTPGAQSTESPLAPGPVPCPPTIRTESA</sequence>
<name>A0ABY6G4B6_9MICO</name>
<dbReference type="RefSeq" id="WP_263595259.1">
    <property type="nucleotide sequence ID" value="NZ_CP107020.1"/>
</dbReference>
<gene>
    <name evidence="2" type="ORF">BRM3_06485</name>
</gene>